<evidence type="ECO:0000256" key="2">
    <source>
        <dbReference type="ARBA" id="ARBA00010897"/>
    </source>
</evidence>
<dbReference type="GO" id="GO:0034355">
    <property type="term" value="P:NAD+ biosynthetic process via the salvage pathway"/>
    <property type="evidence" value="ECO:0007669"/>
    <property type="project" value="TreeGrafter"/>
</dbReference>
<dbReference type="NCBIfam" id="NF006695">
    <property type="entry name" value="PRK09243.1-2"/>
    <property type="match status" value="1"/>
</dbReference>
<evidence type="ECO:0000256" key="1">
    <source>
        <dbReference type="ARBA" id="ARBA00004952"/>
    </source>
</evidence>
<keyword evidence="4" id="KW-0597">Phosphoprotein</keyword>
<proteinExistence type="inferred from homology"/>
<dbReference type="Pfam" id="PF17767">
    <property type="entry name" value="NAPRTase_N"/>
    <property type="match status" value="1"/>
</dbReference>
<comment type="similarity">
    <text evidence="2 9">Belongs to the NAPRTase family.</text>
</comment>
<dbReference type="EMBL" id="VIGC01000025">
    <property type="protein sequence ID" value="TQE94310.1"/>
    <property type="molecule type" value="Genomic_DNA"/>
</dbReference>
<protein>
    <recommendedName>
        <fullName evidence="3 9">Nicotinate phosphoribosyltransferase</fullName>
        <ecNumber evidence="3 9">6.3.4.21</ecNumber>
    </recommendedName>
</protein>
<keyword evidence="13" id="KW-1185">Reference proteome</keyword>
<dbReference type="FunCoup" id="A0A540VC21">
    <property type="interactions" value="220"/>
</dbReference>
<dbReference type="Pfam" id="PF17956">
    <property type="entry name" value="NAPRTase_C"/>
    <property type="match status" value="1"/>
</dbReference>
<evidence type="ECO:0000313" key="13">
    <source>
        <dbReference type="Proteomes" id="UP000317371"/>
    </source>
</evidence>
<keyword evidence="5 9" id="KW-0436">Ligase</keyword>
<keyword evidence="7 9" id="KW-0808">Transferase</keyword>
<dbReference type="InterPro" id="IPR040727">
    <property type="entry name" value="NAPRTase_N"/>
</dbReference>
<dbReference type="PANTHER" id="PTHR11098">
    <property type="entry name" value="NICOTINATE PHOSPHORIBOSYLTRANSFERASE"/>
    <property type="match status" value="1"/>
</dbReference>
<dbReference type="Gene3D" id="3.20.140.10">
    <property type="entry name" value="nicotinate phosphoribosyltransferase"/>
    <property type="match status" value="1"/>
</dbReference>
<dbReference type="CDD" id="cd01570">
    <property type="entry name" value="NAPRTase_A"/>
    <property type="match status" value="1"/>
</dbReference>
<evidence type="ECO:0000256" key="3">
    <source>
        <dbReference type="ARBA" id="ARBA00013236"/>
    </source>
</evidence>
<keyword evidence="6 9" id="KW-0662">Pyridine nucleotide biosynthesis</keyword>
<dbReference type="GO" id="GO:0005829">
    <property type="term" value="C:cytosol"/>
    <property type="evidence" value="ECO:0007669"/>
    <property type="project" value="TreeGrafter"/>
</dbReference>
<dbReference type="UniPathway" id="UPA00253">
    <property type="reaction ID" value="UER00457"/>
</dbReference>
<name>A0A540VC21_9CHLR</name>
<keyword evidence="12" id="KW-0328">Glycosyltransferase</keyword>
<gene>
    <name evidence="12" type="ORF">FKZ61_17315</name>
</gene>
<dbReference type="InterPro" id="IPR041619">
    <property type="entry name" value="NAPRTase_C"/>
</dbReference>
<comment type="PTM">
    <text evidence="9">Transiently phosphorylated on a His residue during the reaction cycle. Phosphorylation strongly increases the affinity for substrates and increases the rate of nicotinate D-ribonucleotide production. Dephosphorylation regenerates the low-affinity form of the enzyme, leading to product release.</text>
</comment>
<dbReference type="PANTHER" id="PTHR11098:SF1">
    <property type="entry name" value="NICOTINATE PHOSPHORIBOSYLTRANSFERASE"/>
    <property type="match status" value="1"/>
</dbReference>
<comment type="pathway">
    <text evidence="1 9">Cofactor biosynthesis; NAD(+) biosynthesis; nicotinate D-ribonucleotide from nicotinate: step 1/1.</text>
</comment>
<dbReference type="InterPro" id="IPR036068">
    <property type="entry name" value="Nicotinate_pribotase-like_C"/>
</dbReference>
<evidence type="ECO:0000256" key="8">
    <source>
        <dbReference type="ARBA" id="ARBA00048668"/>
    </source>
</evidence>
<reference evidence="12 13" key="1">
    <citation type="submission" date="2019-06" db="EMBL/GenBank/DDBJ databases">
        <title>Genome sequence of Litorilinea aerophila BAA-2444.</title>
        <authorList>
            <person name="Maclea K.S."/>
            <person name="Maurais E.G."/>
            <person name="Iannazzi L.C."/>
        </authorList>
    </citation>
    <scope>NUCLEOTIDE SEQUENCE [LARGE SCALE GENOMIC DNA]</scope>
    <source>
        <strain evidence="12 13">ATCC BAA-2444</strain>
    </source>
</reference>
<dbReference type="GO" id="GO:0004516">
    <property type="term" value="F:nicotinate phosphoribosyltransferase activity"/>
    <property type="evidence" value="ECO:0007669"/>
    <property type="project" value="UniProtKB-UniRule"/>
</dbReference>
<evidence type="ECO:0000256" key="4">
    <source>
        <dbReference type="ARBA" id="ARBA00022553"/>
    </source>
</evidence>
<evidence type="ECO:0000259" key="10">
    <source>
        <dbReference type="Pfam" id="PF17767"/>
    </source>
</evidence>
<feature type="domain" description="Nicotinate phosphoribosyltransferase C-terminal" evidence="11">
    <location>
        <begin position="394"/>
        <end position="505"/>
    </location>
</feature>
<accession>A0A540VC21</accession>
<dbReference type="Proteomes" id="UP000317371">
    <property type="component" value="Unassembled WGS sequence"/>
</dbReference>
<evidence type="ECO:0000313" key="12">
    <source>
        <dbReference type="EMBL" id="TQE94310.1"/>
    </source>
</evidence>
<dbReference type="SUPFAM" id="SSF51690">
    <property type="entry name" value="Nicotinate/Quinolinate PRTase C-terminal domain-like"/>
    <property type="match status" value="1"/>
</dbReference>
<dbReference type="InParanoid" id="A0A540VC21"/>
<dbReference type="OrthoDB" id="9770610at2"/>
<organism evidence="12 13">
    <name type="scientific">Litorilinea aerophila</name>
    <dbReference type="NCBI Taxonomy" id="1204385"/>
    <lineage>
        <taxon>Bacteria</taxon>
        <taxon>Bacillati</taxon>
        <taxon>Chloroflexota</taxon>
        <taxon>Caldilineae</taxon>
        <taxon>Caldilineales</taxon>
        <taxon>Caldilineaceae</taxon>
        <taxon>Litorilinea</taxon>
    </lineage>
</organism>
<evidence type="ECO:0000256" key="5">
    <source>
        <dbReference type="ARBA" id="ARBA00022598"/>
    </source>
</evidence>
<evidence type="ECO:0000259" key="11">
    <source>
        <dbReference type="Pfam" id="PF17956"/>
    </source>
</evidence>
<dbReference type="GO" id="GO:0016757">
    <property type="term" value="F:glycosyltransferase activity"/>
    <property type="evidence" value="ECO:0007669"/>
    <property type="project" value="UniProtKB-KW"/>
</dbReference>
<dbReference type="RefSeq" id="WP_141611416.1">
    <property type="nucleotide sequence ID" value="NZ_VIGC02000025.1"/>
</dbReference>
<evidence type="ECO:0000256" key="6">
    <source>
        <dbReference type="ARBA" id="ARBA00022642"/>
    </source>
</evidence>
<dbReference type="AlphaFoldDB" id="A0A540VC21"/>
<sequence length="519" mass="58517">MKRPDPRLAEGILLTDMYQLTMAQLYFRMGMHEAEVQFDHFFRRYPDYDSHQAGYCINAGLAWLLDWMKEARFGQEEIEFLRAQRNSAGQPLFADDFLEWLGREGHFGHITLEAIPEGRVIHPNEPLTVVRGPLAMAQILETPLLNHLNYPILVATKASRMVEAGRGRPVLEFGLRRAQERGANAGARAALIGGAVFTSNVGVSYALGLPPKGTHAHSMVQLFMSKGLGELAAFRAYAEIYPDDCLLLVDTVDTLQSGVPHAIQVFEELRRKGHKPVGIRLDSGDLAYLSIQAAKMLNDAGFPDTSIVLSSDLDELVIWQILTQIAAEAPRYGVDPDQLIGRLVFGVGTRLITSWGEPALGGVYKLVAVREGDSWNSAIKISESPAKTPNPGLKRIWRIYDRRGKATADLLSLEHEDPRQADVLLLRHPMDHTKWRTLRRQEISAMEPLLVTILDRGKQVYELPPLEELRRQRQADVERLDDGVRRLVNPHVYHVSLTQELWELKQRLIEEARRENETG</sequence>
<dbReference type="PIRSF" id="PIRSF000484">
    <property type="entry name" value="NAPRT"/>
    <property type="match status" value="1"/>
</dbReference>
<dbReference type="EC" id="6.3.4.21" evidence="3 9"/>
<dbReference type="InterPro" id="IPR013785">
    <property type="entry name" value="Aldolase_TIM"/>
</dbReference>
<comment type="catalytic activity">
    <reaction evidence="8 9">
        <text>5-phospho-alpha-D-ribose 1-diphosphate + nicotinate + ATP + H2O = nicotinate beta-D-ribonucleotide + ADP + phosphate + diphosphate</text>
        <dbReference type="Rhea" id="RHEA:36163"/>
        <dbReference type="ChEBI" id="CHEBI:15377"/>
        <dbReference type="ChEBI" id="CHEBI:30616"/>
        <dbReference type="ChEBI" id="CHEBI:32544"/>
        <dbReference type="ChEBI" id="CHEBI:33019"/>
        <dbReference type="ChEBI" id="CHEBI:43474"/>
        <dbReference type="ChEBI" id="CHEBI:57502"/>
        <dbReference type="ChEBI" id="CHEBI:58017"/>
        <dbReference type="ChEBI" id="CHEBI:456216"/>
        <dbReference type="EC" id="6.3.4.21"/>
    </reaction>
</comment>
<dbReference type="InterPro" id="IPR007229">
    <property type="entry name" value="Nic_PRibTrfase-Fam"/>
</dbReference>
<evidence type="ECO:0000256" key="7">
    <source>
        <dbReference type="ARBA" id="ARBA00022679"/>
    </source>
</evidence>
<dbReference type="NCBIfam" id="NF009131">
    <property type="entry name" value="PRK12484.1"/>
    <property type="match status" value="1"/>
</dbReference>
<dbReference type="InterPro" id="IPR006405">
    <property type="entry name" value="Nic_PRibTrfase_pncB"/>
</dbReference>
<dbReference type="NCBIfam" id="TIGR01513">
    <property type="entry name" value="NAPRTase_put"/>
    <property type="match status" value="1"/>
</dbReference>
<dbReference type="Gene3D" id="3.20.20.70">
    <property type="entry name" value="Aldolase class I"/>
    <property type="match status" value="1"/>
</dbReference>
<feature type="domain" description="Nicotinate phosphoribosyltransferase N-terminal" evidence="10">
    <location>
        <begin position="13"/>
        <end position="149"/>
    </location>
</feature>
<dbReference type="SUPFAM" id="SSF54675">
    <property type="entry name" value="Nicotinate/Quinolinate PRTase N-terminal domain-like"/>
    <property type="match status" value="1"/>
</dbReference>
<evidence type="ECO:0000256" key="9">
    <source>
        <dbReference type="RuleBase" id="RU365100"/>
    </source>
</evidence>
<comment type="caution">
    <text evidence="12">The sequence shown here is derived from an EMBL/GenBank/DDBJ whole genome shotgun (WGS) entry which is preliminary data.</text>
</comment>
<comment type="function">
    <text evidence="9">Catalyzes the first step in the biosynthesis of NAD from nicotinic acid, the ATP-dependent synthesis of beta-nicotinate D-ribonucleotide from nicotinate and 5-phospho-D-ribose 1-phosphate.</text>
</comment>